<dbReference type="Pfam" id="PF07676">
    <property type="entry name" value="PD40"/>
    <property type="match status" value="1"/>
</dbReference>
<proteinExistence type="predicted"/>
<dbReference type="Gene3D" id="2.120.10.30">
    <property type="entry name" value="TolB, C-terminal domain"/>
    <property type="match status" value="1"/>
</dbReference>
<keyword evidence="2" id="KW-0732">Signal</keyword>
<sequence length="631" mass="69214">MKAYLSCIPAVLSVLFLGSAELAAQDSSAVMLMSRADSLRKEYRFSEAAAIYAEASACASDSMLSLRIGDKLLLAENGESMAGFVSEPKVVARHGFTLDEFYLFYPLPDRSWVPVPNQLDTAGTCAFSRATFIPGHVASPDPGDKLYYSAPDISGAMNIYMTEFRDSLWSIPSMLTESMTSSADEICPMLSPDGKTMYFSSSGLYGIGGYDIYMSVWDEARGEWGEPQNMGLPFSSPADDFLYMNTADGKYTIFASNRACSKDSVYVYVLEYDPMPVRKEITDTGVLRHICSLDPDEDMPSVDSRGSASDSIPENPDTQRYMLKVAEVRSCRDSLYSCMATIDSDRQAAASGDVTEADRAMLQERIQAQEMRLPGLQDSLSRAMEELQKIEMEFLFNGVVIDPDKLQAESDREVVGASAGFAFTRMNPGKMPEMKFEVPVKKFDYSFMILPEGRFAEDNTLPDGLVYQIQMCILSSKAKTSQLKGLSPVFETRTASGKYIYRVGVFRTYNDVLARLNAVKKAGFKTAYIVPFYDGKVIKMAEAKALEKENQTSVTYRIEMSPEGGILPDVALKALGQFGAKDIAKSEKDGQVTYVAGPFSAEAKAEEAAAAVRAAGVSDVTVTSEKTDAQQ</sequence>
<comment type="caution">
    <text evidence="3">The sequence shown here is derived from an EMBL/GenBank/DDBJ whole genome shotgun (WGS) entry which is preliminary data.</text>
</comment>
<name>A0A9D9HLE3_9BACT</name>
<feature type="chain" id="PRO_5039589217" evidence="2">
    <location>
        <begin position="25"/>
        <end position="631"/>
    </location>
</feature>
<evidence type="ECO:0000313" key="4">
    <source>
        <dbReference type="Proteomes" id="UP000823617"/>
    </source>
</evidence>
<organism evidence="3 4">
    <name type="scientific">Candidatus Cryptobacteroides intestinigallinarum</name>
    <dbReference type="NCBI Taxonomy" id="2840767"/>
    <lineage>
        <taxon>Bacteria</taxon>
        <taxon>Pseudomonadati</taxon>
        <taxon>Bacteroidota</taxon>
        <taxon>Bacteroidia</taxon>
        <taxon>Bacteroidales</taxon>
        <taxon>Candidatus Cryptobacteroides</taxon>
    </lineage>
</organism>
<dbReference type="AlphaFoldDB" id="A0A9D9HLE3"/>
<protein>
    <submittedName>
        <fullName evidence="3">PD40 domain-containing protein</fullName>
    </submittedName>
</protein>
<feature type="compositionally biased region" description="Polar residues" evidence="1">
    <location>
        <begin position="304"/>
        <end position="317"/>
    </location>
</feature>
<evidence type="ECO:0000256" key="1">
    <source>
        <dbReference type="SAM" id="MobiDB-lite"/>
    </source>
</evidence>
<gene>
    <name evidence="3" type="ORF">IAC08_06275</name>
</gene>
<evidence type="ECO:0000313" key="3">
    <source>
        <dbReference type="EMBL" id="MBO8455993.1"/>
    </source>
</evidence>
<dbReference type="EMBL" id="JADIMK010000068">
    <property type="protein sequence ID" value="MBO8455993.1"/>
    <property type="molecule type" value="Genomic_DNA"/>
</dbReference>
<dbReference type="InterPro" id="IPR011659">
    <property type="entry name" value="WD40"/>
</dbReference>
<dbReference type="SUPFAM" id="SSF69304">
    <property type="entry name" value="Tricorn protease N-terminal domain"/>
    <property type="match status" value="1"/>
</dbReference>
<dbReference type="InterPro" id="IPR011042">
    <property type="entry name" value="6-blade_b-propeller_TolB-like"/>
</dbReference>
<reference evidence="3" key="1">
    <citation type="submission" date="2020-10" db="EMBL/GenBank/DDBJ databases">
        <authorList>
            <person name="Gilroy R."/>
        </authorList>
    </citation>
    <scope>NUCLEOTIDE SEQUENCE</scope>
    <source>
        <strain evidence="3">B1-3475</strain>
    </source>
</reference>
<evidence type="ECO:0000256" key="2">
    <source>
        <dbReference type="SAM" id="SignalP"/>
    </source>
</evidence>
<dbReference type="Proteomes" id="UP000823617">
    <property type="component" value="Unassembled WGS sequence"/>
</dbReference>
<feature type="region of interest" description="Disordered" evidence="1">
    <location>
        <begin position="297"/>
        <end position="317"/>
    </location>
</feature>
<accession>A0A9D9HLE3</accession>
<reference evidence="3" key="2">
    <citation type="journal article" date="2021" name="PeerJ">
        <title>Extensive microbial diversity within the chicken gut microbiome revealed by metagenomics and culture.</title>
        <authorList>
            <person name="Gilroy R."/>
            <person name="Ravi A."/>
            <person name="Getino M."/>
            <person name="Pursley I."/>
            <person name="Horton D.L."/>
            <person name="Alikhan N.F."/>
            <person name="Baker D."/>
            <person name="Gharbi K."/>
            <person name="Hall N."/>
            <person name="Watson M."/>
            <person name="Adriaenssens E.M."/>
            <person name="Foster-Nyarko E."/>
            <person name="Jarju S."/>
            <person name="Secka A."/>
            <person name="Antonio M."/>
            <person name="Oren A."/>
            <person name="Chaudhuri R.R."/>
            <person name="La Ragione R."/>
            <person name="Hildebrand F."/>
            <person name="Pallen M.J."/>
        </authorList>
    </citation>
    <scope>NUCLEOTIDE SEQUENCE</scope>
    <source>
        <strain evidence="3">B1-3475</strain>
    </source>
</reference>
<feature type="signal peptide" evidence="2">
    <location>
        <begin position="1"/>
        <end position="24"/>
    </location>
</feature>